<keyword evidence="1" id="KW-0812">Transmembrane</keyword>
<sequence length="543" mass="60275">MTNSNSPQAAAISTAPPAVATGLGWWNLYFLIKLGLYVKGAIDFHLLENIAFIAALLIPLQGRWLRVFRQAIAVPAALWLLHFDSYLPPLGRLTAQLDQIMSFEWFYLAELLQRFIPADAVFGLILLTVVFYFVDQILRVTTIVIFAVAAIGLQQWFFMAGSQGTATTTPAPSLASNREPSGDINTQLNRYVSNFFSSERQRTVSFPDTIDRENQFDILLISVCSLSWDDLDAVGYRNHPFFKRFDIVFEQFNSATTYSGPALLRLTRANCGQPTHGDLYQPAPAACKTFELLEARGYQEALIMNHDGEFNDLLERTRRFGGIEAELISQQGIEVTQKAFAGSPVVRDGPLLERWWEQRQQLGEDPVIALYNTATLHDGNRLVGKNVTGSEGYKLRLDALLTDLEGVFDRLERSDRNIMVILIPEHGAGLEGDHMQISGMREIPSPAITHVPVAAKLIGPDMKRIDEPAFVSGPSGHMALSALIDAVIRNDVFANQRFSAGSLVSGLPETASVSQNEGSTVVEYRDEHYLSLDGTTWSRYASP</sequence>
<dbReference type="Gene3D" id="3.40.720.10">
    <property type="entry name" value="Alkaline Phosphatase, subunit A"/>
    <property type="match status" value="1"/>
</dbReference>
<gene>
    <name evidence="2" type="primary">bcsG</name>
    <name evidence="2" type="ORF">I6N98_16010</name>
</gene>
<dbReference type="GO" id="GO:0016740">
    <property type="term" value="F:transferase activity"/>
    <property type="evidence" value="ECO:0007669"/>
    <property type="project" value="UniProtKB-KW"/>
</dbReference>
<dbReference type="InterPro" id="IPR017744">
    <property type="entry name" value="BcsG"/>
</dbReference>
<accession>A0A7T4UPP2</accession>
<reference evidence="2 3" key="1">
    <citation type="submission" date="2020-12" db="EMBL/GenBank/DDBJ databases">
        <authorList>
            <person name="Shan Y."/>
        </authorList>
    </citation>
    <scope>NUCLEOTIDE SEQUENCE [LARGE SCALE GENOMIC DNA]</scope>
    <source>
        <strain evidence="3">csc3.9</strain>
    </source>
</reference>
<dbReference type="AlphaFoldDB" id="A0A7T4UPP2"/>
<proteinExistence type="predicted"/>
<keyword evidence="1" id="KW-1133">Transmembrane helix</keyword>
<organism evidence="2 3">
    <name type="scientific">Spongiibacter nanhainus</name>
    <dbReference type="NCBI Taxonomy" id="2794344"/>
    <lineage>
        <taxon>Bacteria</taxon>
        <taxon>Pseudomonadati</taxon>
        <taxon>Pseudomonadota</taxon>
        <taxon>Gammaproteobacteria</taxon>
        <taxon>Cellvibrionales</taxon>
        <taxon>Spongiibacteraceae</taxon>
        <taxon>Spongiibacter</taxon>
    </lineage>
</organism>
<evidence type="ECO:0000313" key="3">
    <source>
        <dbReference type="Proteomes" id="UP000596063"/>
    </source>
</evidence>
<protein>
    <submittedName>
        <fullName evidence="2">Cellulose biosynthesis protein BcsG</fullName>
        <ecNumber evidence="2">2.7.8.-</ecNumber>
    </submittedName>
</protein>
<dbReference type="RefSeq" id="WP_198569325.1">
    <property type="nucleotide sequence ID" value="NZ_CP066167.1"/>
</dbReference>
<feature type="transmembrane region" description="Helical" evidence="1">
    <location>
        <begin position="140"/>
        <end position="158"/>
    </location>
</feature>
<keyword evidence="3" id="KW-1185">Reference proteome</keyword>
<dbReference type="InterPro" id="IPR017850">
    <property type="entry name" value="Alkaline_phosphatase_core_sf"/>
</dbReference>
<dbReference type="Proteomes" id="UP000596063">
    <property type="component" value="Chromosome"/>
</dbReference>
<dbReference type="KEGG" id="snan:I6N98_16010"/>
<keyword evidence="2" id="KW-0808">Transferase</keyword>
<name>A0A7T4UPP2_9GAMM</name>
<evidence type="ECO:0000256" key="1">
    <source>
        <dbReference type="SAM" id="Phobius"/>
    </source>
</evidence>
<evidence type="ECO:0000313" key="2">
    <source>
        <dbReference type="EMBL" id="QQD17826.1"/>
    </source>
</evidence>
<dbReference type="EMBL" id="CP066167">
    <property type="protein sequence ID" value="QQD17826.1"/>
    <property type="molecule type" value="Genomic_DNA"/>
</dbReference>
<feature type="transmembrane region" description="Helical" evidence="1">
    <location>
        <begin position="36"/>
        <end position="60"/>
    </location>
</feature>
<dbReference type="Pfam" id="PF11658">
    <property type="entry name" value="CBP_BcsG"/>
    <property type="match status" value="1"/>
</dbReference>
<keyword evidence="1" id="KW-0472">Membrane</keyword>
<dbReference type="NCBIfam" id="TIGR03368">
    <property type="entry name" value="cellulose_yhjU"/>
    <property type="match status" value="1"/>
</dbReference>
<dbReference type="EC" id="2.7.8.-" evidence="2"/>
<feature type="transmembrane region" description="Helical" evidence="1">
    <location>
        <begin position="111"/>
        <end position="133"/>
    </location>
</feature>